<evidence type="ECO:0000256" key="1">
    <source>
        <dbReference type="SAM" id="SignalP"/>
    </source>
</evidence>
<proteinExistence type="predicted"/>
<evidence type="ECO:0000313" key="2">
    <source>
        <dbReference type="EMBL" id="KAL0958458.1"/>
    </source>
</evidence>
<sequence>MFRSILATVALFLAIFACQVAAAPIATSRVEPRQIGNLTCNLARLRIVGALGRTGRNMKKIDTNDAAAATAVSTASTGLGNANAGVATIARAIFTGQQAPASARDQVGEGMLSAQAALQGMGSSDPNVAKTLSTLGDAIKAGQDVVANCK</sequence>
<protein>
    <submittedName>
        <fullName evidence="2">Uncharacterized protein</fullName>
    </submittedName>
</protein>
<dbReference type="Proteomes" id="UP001556367">
    <property type="component" value="Unassembled WGS sequence"/>
</dbReference>
<reference evidence="3" key="1">
    <citation type="submission" date="2024-06" db="EMBL/GenBank/DDBJ databases">
        <title>Multi-omics analyses provide insights into the biosynthesis of the anticancer antibiotic pleurotin in Hohenbuehelia grisea.</title>
        <authorList>
            <person name="Weaver J.A."/>
            <person name="Alberti F."/>
        </authorList>
    </citation>
    <scope>NUCLEOTIDE SEQUENCE [LARGE SCALE GENOMIC DNA]</scope>
    <source>
        <strain evidence="3">T-177</strain>
    </source>
</reference>
<name>A0ABR3JRG9_9AGAR</name>
<accession>A0ABR3JRG9</accession>
<dbReference type="EMBL" id="JASNQZ010000004">
    <property type="protein sequence ID" value="KAL0958458.1"/>
    <property type="molecule type" value="Genomic_DNA"/>
</dbReference>
<keyword evidence="3" id="KW-1185">Reference proteome</keyword>
<feature type="chain" id="PRO_5047208038" evidence="1">
    <location>
        <begin position="23"/>
        <end position="150"/>
    </location>
</feature>
<keyword evidence="1" id="KW-0732">Signal</keyword>
<dbReference type="PROSITE" id="PS51257">
    <property type="entry name" value="PROKAR_LIPOPROTEIN"/>
    <property type="match status" value="1"/>
</dbReference>
<organism evidence="2 3">
    <name type="scientific">Hohenbuehelia grisea</name>
    <dbReference type="NCBI Taxonomy" id="104357"/>
    <lineage>
        <taxon>Eukaryota</taxon>
        <taxon>Fungi</taxon>
        <taxon>Dikarya</taxon>
        <taxon>Basidiomycota</taxon>
        <taxon>Agaricomycotina</taxon>
        <taxon>Agaricomycetes</taxon>
        <taxon>Agaricomycetidae</taxon>
        <taxon>Agaricales</taxon>
        <taxon>Pleurotineae</taxon>
        <taxon>Pleurotaceae</taxon>
        <taxon>Hohenbuehelia</taxon>
    </lineage>
</organism>
<evidence type="ECO:0000313" key="3">
    <source>
        <dbReference type="Proteomes" id="UP001556367"/>
    </source>
</evidence>
<comment type="caution">
    <text evidence="2">The sequence shown here is derived from an EMBL/GenBank/DDBJ whole genome shotgun (WGS) entry which is preliminary data.</text>
</comment>
<gene>
    <name evidence="2" type="ORF">HGRIS_000600</name>
</gene>
<feature type="signal peptide" evidence="1">
    <location>
        <begin position="1"/>
        <end position="22"/>
    </location>
</feature>